<evidence type="ECO:0000313" key="11">
    <source>
        <dbReference type="Proteomes" id="UP000028582"/>
    </source>
</evidence>
<dbReference type="CDD" id="cd11304">
    <property type="entry name" value="Cadherin_repeat"/>
    <property type="match status" value="26"/>
</dbReference>
<dbReference type="SUPFAM" id="SSF49313">
    <property type="entry name" value="Cadherin-like"/>
    <property type="match status" value="25"/>
</dbReference>
<dbReference type="GO" id="GO:0007156">
    <property type="term" value="P:homophilic cell adhesion via plasma membrane adhesion molecules"/>
    <property type="evidence" value="ECO:0007669"/>
    <property type="project" value="InterPro"/>
</dbReference>
<comment type="subcellular location">
    <subcellularLocation>
        <location evidence="1">Membrane</location>
        <topology evidence="1">Single-pass membrane protein</topology>
    </subcellularLocation>
</comment>
<feature type="domain" description="Cadherin" evidence="8">
    <location>
        <begin position="3500"/>
        <end position="3603"/>
    </location>
</feature>
<feature type="domain" description="Cadherin" evidence="8">
    <location>
        <begin position="2948"/>
        <end position="3031"/>
    </location>
</feature>
<sequence length="3959" mass="427715">MYSETGAQSSVINADASATATYMPTLSAMDTGGIAIIIGTKLAVFPSTLRIWIKGYGISQSAIDAASSGFVLVVVNDNATPATFDAVVPGPSYSLQLVLSLSQASSYYSFTSVPSGYYALPENAPDGRRCELRKCPPGYSCSGGVRALSYVFPASVCVDKKHTLNVNENDAGFVSSVSFNLDVSPAGMAYQLKAPVDGLFTLDNQNRVKLLKALDYEARNAYDLMLLLQENQVTVPYAACQIRVNVVDVNEAPVVTNYQASRVIKENALPPVSLPAALGATDPDAYDSFTLAIASGGNGNFVINREGFIVATKSLDFETTPQFVLDVIAKDLGGLENHASVVIVVQDGPEPPVCASFPFNVAENTVVGTNIGTMNAHVSDPDAGDSISYRLLSQSVPGTLSIDSSTGALTLQKALNYEIQDTIPFGAQFTDKTGLQVTCDYTIAVTDSNDVPVLISAVFRVPENCAGNDCLVGDLAKFAFDEDKGTVLTFTLVSGGDSLSIQGSQLWATGSLNFEKTPVLKIIVSVDDERHGHDETAMAVQVVDVNEPPTGKIFTKKILENIPIGTVVYTFEASDPEGDQLVFTIVRADTGFDSLFGVVGGNIVTKADIDYEALTAHSFQTHIRICDPLKLCTEVGPNTIEIMDGPDAPIIETAAATVSIPESASIGSAVGATFTVLDEDVGQSSQLVYAIHSGDPQNQFSISGSTGALTVSSSLNAEVVSEYKIIMQATDADGLIGYSDPIIIAVQMVPSPPYFVGTAAAKANYNVDLSQLGDGSYATVSLPIADRDPGQIGGICSITTANDKFSIKTSTDGTACELSVLQDVYIPEVADNERISVGLRVTDTVNASSFSEVTIHVLSRNINHPPKCTSAEVQVLENSPYGVIVGTITGSDPDVTDKVSFSIVSGDDSDVFHINSTSGVVTVGTKSPDYETKRRYTLKIRVRDDAATPLSGVCTLGVDIGNELESPVCSATVFTTVSENNAMNALVGDALWKICIDPDVGLGNSTAFLFEVVGDNQKFTADVATGQLKATQMLDFEQQRAYNITLIVRNAFRPAKSTLLGVNVEILDQDDPPKLSFRPTFPSSTLVGVDVPEMAVIGTSVGTLAVYDEDANDVCTVALVNSAFVVQSINSTAYNLVLAKPLDYETRSRYSLQVTATDTAKVSAALTIDVRVSDVNEAPYFPTNQHFFIAENVAMHTIATSKYRPRGPCTIVDDTARIDSQTVVAYGICLQRCAQMETCEAGVFNYSSSLCSLYKTLPTSCVPCENCESFESIGEHSINTALLISNDTVNVHQDKLVRVPDTDFTLECWVAISANEGALVTWKDNSNSFTGLQLEYVGETLRISLHGVVINTKVAFMPALWYHVALTFDSTQGELKVYLDGGVVLQQQILSRIGRKWGTSATLVVGNCGYGVNCPVKPFIFSIDELRLWNKVMTFEAIRSNFARSIDPKQTSLLAFYRLNGDLVDAMSSGSAMNTSDGKVAQFGSAPVISESTGKVAKRWRLLVISDNGATSFGIAELVWFSEGTRLDMATSLLSFKTSGGSDFSKAIDSDTTTIAKIGSDFVGGTGIWIELVFKIPVSATKVVLATDNDLTHCVSVVIIQYWDAVKADWGASSYLRNINKPSSRFASYAPTQYLLADDDDTGTTNLTYTLRSDQFASLFEIDSSTGYIKINTSALDYETQNYYELQINVQDNGNLRAWTTVMIWIVDVNEAPMLIANSILQVSETAGVGTTIERINLYDPDNDDLAVSIVEGNYQDAFSIEMNSLVVAHEVLDYETYPTYSLKLLIQELRPVNPLSAYGYLAVTVRDVNEAPICSNQTRKVPENARVGTRIGDALVATDPDIGQRVSFTFVDGNGDSFFAVDSVTGQLSVAQGPAQNFTGCFSHLRNGLIGPFNTDESFIPFSDCYQRCFSFQFMALGFGYECWCSNMMPGLMENRLSQTTCDIVCNDAPGKTCGGINQYAVYQLGAPLDYEKNHRYVILLKAVDNGNPAMATVFNVTIDVTDVNEAPTIATSDIYVDEGKATTVDLFKVLFIGDEDSSDTSRVSLVWCSERTCPFEYDGAKNQLIVNIALDYEQKHSYVLTFRVTDNGSLTADSNLTVFVRDVNEPPIIFYSDFELRENMPNGSLIGLPVAAYDPDQGGGVEFSIASQSGDGCLQIGAHSGQLSVAKTTCFDYESLLFDSVESSASLIHNTDQVTITGVRFIGETKSQSLVEILYTRSAQGPVAFWTSLREVLVVRVDTSGDLFYATNITAEPVANSNTVTGTITFELPRLRIGHVLDGKLRDTEWYRLFDVAKLKKTFQVIISVHDSSPDALSSTKMFDIKLLNQVEPPVLLPNITVQVVENTPIGTRIEPAMTSLFDDPEGSTALQFSLASQSILGSFYLDASTGYLHVGSRGINYEELSTHSLNVTVRNGDITASYILAITVLDANDPPRITCPHIHINENAPINTLVSEPVIVTDEDSYDRYFTYRVQNESETFSVDSGGRLILKQLVDYESRRFYHVAVEVVDHGGLSGNCVVIVEIIDVNEPPSGAMYYNGSVYQTAPVGHRILKFDLQDPEGKTLKFSITTSSVDQDKFAISDDQVLFVNKATSISSASAAVVSIEVNDGYNRVQILCSLSVLADPPPIQCLGKELSLSVSENAVGATVGRVRFLPSSYSAKAYTLQDSLVPFTLNSTTGDVVVNDLLPLDYERQSIYSLTIAVYYSSVNYIICPIIIRVLDVDEPPICTGQSASVRENLVGYDKWILQTDATDPEVGHLTFTISENRLFYSNTSGAVFAKDLSLINYEEQPYYALVMSISDGVNTVQCPVIIYVIDTNDCPQISKQVRHIHENSAAGTFVGDAITVRDEDYSLHSSGRITFTVNSDIFTIETSGILMISNSSKLDYEVQQQVDLVVFATDDAVESCTSNATVTVFVVNVNEPPLIVPSQVGSVLEFTKALSQDSSVAVLNVTAHDPDKDDKLGFSLLSSNISYLFRIEYVTGKIFVTDTSAFDFEKRSMYHLDVTVTDLGGLTSTQQVEIRVVDTNEPPVFKLSSGSINENSPVNTAVLNPLDIIAMDPEGDNVTYSINGTATALPFEFKDNQLVVSRAQLDYEVVAQYTTTIHACDSRGLCSFSTFQITVNDVNEPPVILPAQISIEENAGEGALVGSPLLASDADRGQRLMYSIVDEDAYDLFGIQSCNGQVYVKRSNSLDFERSASYKIVVAVRDSGLPSLTSSATITIAIRDVNEAPIFTADYSIRFETKNVIADPTSSLTGVDLVTAIRSASQPSGFCSGTIDSAASFSKNAVCRDGSQGEYGAMIEWKILLKTNSDMAFRILADVAINAVFFIDQALYSSEPLFRPGFDLQYGEEVTVGQVHRGVHRVIVFLYLPSDSPVSLETMINSAGWQAVSVPTFDAIVSKAVERSIPENSAPGTVVGAPLQAIDQDKNSKLYYSIGQQNQPGLFIIEKETGQLVLGQNNSLDFEAESSYRLLIQVTDSELTSQEWILVKVTDVNEPPVLLSPQIFSVKENAKAYTQIGSPLSPMDPDGVLGNYTFAIIPARELIPFELSSTSGQLFVAANSGIDYEARVDYTFQVKATDIDGLTVTSDVTINVIDVNEPPVMYVTALPIMENTPQGTVVAQVQGFDPENQTLSFSYASTFAGDGNSTAFRVVQTSSSTAQIEVRGARIDFEQQRSFEMSVTATDTGENSLSVSQTFTVIVIDVNEPPQLTVSLPIYMSIPEQTANGSLVGTTISSYFSDPDTSDSITIKLVSSVPVNGAFNVSSTGQLSVQNSGLLDFEALTMIQLSCQAADKGRNIVDVLVNIAITNVNEAPYFTESVVQINIPESSTIGSEMHRVAALDPDGNGADLRYYIVSGNSNQAFVLTNLGVLKTSRKLSALEVFNISVDAIDTLGNGLQSQTNQVLMISVSSVNSPPVVDNFVFHLDENTGIGTRIGQDSIPTCKQKHVRCVSLATNAKL</sequence>
<dbReference type="GO" id="GO:0008013">
    <property type="term" value="F:beta-catenin binding"/>
    <property type="evidence" value="ECO:0007669"/>
    <property type="project" value="TreeGrafter"/>
</dbReference>
<feature type="domain" description="Cadherin" evidence="8">
    <location>
        <begin position="2830"/>
        <end position="2925"/>
    </location>
</feature>
<feature type="domain" description="Cadherin" evidence="8">
    <location>
        <begin position="867"/>
        <end position="974"/>
    </location>
</feature>
<feature type="domain" description="Cadherin" evidence="8">
    <location>
        <begin position="969"/>
        <end position="1081"/>
    </location>
</feature>
<keyword evidence="2" id="KW-0812">Transmembrane</keyword>
<dbReference type="Pfam" id="PF13385">
    <property type="entry name" value="Laminin_G_3"/>
    <property type="match status" value="1"/>
</dbReference>
<evidence type="ECO:0000256" key="6">
    <source>
        <dbReference type="ARBA" id="ARBA00022989"/>
    </source>
</evidence>
<dbReference type="Pfam" id="PF01822">
    <property type="entry name" value="WSC"/>
    <property type="match status" value="1"/>
</dbReference>
<dbReference type="InterPro" id="IPR002889">
    <property type="entry name" value="WSC_carb-bd"/>
</dbReference>
<feature type="domain" description="Cadherin" evidence="8">
    <location>
        <begin position="1822"/>
        <end position="2011"/>
    </location>
</feature>
<dbReference type="Gene3D" id="2.60.120.200">
    <property type="match status" value="1"/>
</dbReference>
<keyword evidence="4" id="KW-0677">Repeat</keyword>
<dbReference type="PANTHER" id="PTHR24027:SF422">
    <property type="entry name" value="CADHERIN DOMAIN-CONTAINING PROTEIN"/>
    <property type="match status" value="1"/>
</dbReference>
<feature type="domain" description="Cadherin" evidence="8">
    <location>
        <begin position="2672"/>
        <end position="2728"/>
    </location>
</feature>
<dbReference type="PRINTS" id="PR00205">
    <property type="entry name" value="CADHERIN"/>
</dbReference>
<evidence type="ECO:0000259" key="9">
    <source>
        <dbReference type="PROSITE" id="PS51212"/>
    </source>
</evidence>
<dbReference type="GO" id="GO:0045296">
    <property type="term" value="F:cadherin binding"/>
    <property type="evidence" value="ECO:0007669"/>
    <property type="project" value="TreeGrafter"/>
</dbReference>
<feature type="domain" description="Cadherin" evidence="8">
    <location>
        <begin position="1083"/>
        <end position="1181"/>
    </location>
</feature>
<evidence type="ECO:0000256" key="4">
    <source>
        <dbReference type="ARBA" id="ARBA00022737"/>
    </source>
</evidence>
<feature type="domain" description="Cadherin" evidence="8">
    <location>
        <begin position="3817"/>
        <end position="3918"/>
    </location>
</feature>
<dbReference type="GO" id="GO:0005509">
    <property type="term" value="F:calcium ion binding"/>
    <property type="evidence" value="ECO:0007669"/>
    <property type="project" value="InterPro"/>
</dbReference>
<dbReference type="SMART" id="SM00321">
    <property type="entry name" value="WSC"/>
    <property type="match status" value="1"/>
</dbReference>
<dbReference type="InterPro" id="IPR002126">
    <property type="entry name" value="Cadherin-like_dom"/>
</dbReference>
<dbReference type="InterPro" id="IPR039808">
    <property type="entry name" value="Cadherin"/>
</dbReference>
<feature type="domain" description="Cadherin" evidence="8">
    <location>
        <begin position="2443"/>
        <end position="2533"/>
    </location>
</feature>
<dbReference type="Gene3D" id="2.60.40.60">
    <property type="entry name" value="Cadherins"/>
    <property type="match status" value="27"/>
</dbReference>
<dbReference type="InterPro" id="IPR015919">
    <property type="entry name" value="Cadherin-like_sf"/>
</dbReference>
<dbReference type="GO" id="GO:0016342">
    <property type="term" value="C:catenin complex"/>
    <property type="evidence" value="ECO:0007669"/>
    <property type="project" value="TreeGrafter"/>
</dbReference>
<feature type="domain" description="Cadherin" evidence="8">
    <location>
        <begin position="2334"/>
        <end position="2436"/>
    </location>
</feature>
<feature type="domain" description="Cadherin" evidence="8">
    <location>
        <begin position="1638"/>
        <end position="1715"/>
    </location>
</feature>
<evidence type="ECO:0000256" key="1">
    <source>
        <dbReference type="ARBA" id="ARBA00004167"/>
    </source>
</evidence>
<evidence type="ECO:0000256" key="2">
    <source>
        <dbReference type="ARBA" id="ARBA00022692"/>
    </source>
</evidence>
<feature type="domain" description="Cadherin" evidence="8">
    <location>
        <begin position="550"/>
        <end position="651"/>
    </location>
</feature>
<feature type="domain" description="Cadherin" evidence="8">
    <location>
        <begin position="353"/>
        <end position="454"/>
    </location>
</feature>
<feature type="domain" description="Cadherin" evidence="8">
    <location>
        <begin position="652"/>
        <end position="755"/>
    </location>
</feature>
<feature type="domain" description="Cadherin" evidence="8">
    <location>
        <begin position="264"/>
        <end position="354"/>
    </location>
</feature>
<dbReference type="SMART" id="SM00112">
    <property type="entry name" value="CA"/>
    <property type="match status" value="26"/>
</dbReference>
<evidence type="ECO:0000256" key="3">
    <source>
        <dbReference type="ARBA" id="ARBA00022729"/>
    </source>
</evidence>
<feature type="domain" description="Cadherin" evidence="8">
    <location>
        <begin position="3399"/>
        <end position="3500"/>
    </location>
</feature>
<feature type="domain" description="Cadherin" evidence="8">
    <location>
        <begin position="1722"/>
        <end position="1815"/>
    </location>
</feature>
<feature type="domain" description="Cadherin" evidence="8">
    <location>
        <begin position="3129"/>
        <end position="3233"/>
    </location>
</feature>
<keyword evidence="6" id="KW-1133">Transmembrane helix</keyword>
<feature type="domain" description="Cadherin" evidence="8">
    <location>
        <begin position="2746"/>
        <end position="2823"/>
    </location>
</feature>
<feature type="domain" description="Cadherin" evidence="8">
    <location>
        <begin position="459"/>
        <end position="551"/>
    </location>
</feature>
<feature type="domain" description="Cadherin" evidence="8">
    <location>
        <begin position="3712"/>
        <end position="3816"/>
    </location>
</feature>
<evidence type="ECO:0000256" key="7">
    <source>
        <dbReference type="ARBA" id="ARBA00023136"/>
    </source>
</evidence>
<dbReference type="PROSITE" id="PS51212">
    <property type="entry name" value="WSC"/>
    <property type="match status" value="1"/>
</dbReference>
<dbReference type="EMBL" id="ANJA01001596">
    <property type="protein sequence ID" value="ETO76180.1"/>
    <property type="molecule type" value="Genomic_DNA"/>
</dbReference>
<dbReference type="Proteomes" id="UP000028582">
    <property type="component" value="Unassembled WGS sequence"/>
</dbReference>
<dbReference type="OrthoDB" id="6038967at2759"/>
<dbReference type="InterPro" id="IPR013320">
    <property type="entry name" value="ConA-like_dom_sf"/>
</dbReference>
<organism evidence="10 11">
    <name type="scientific">Phytophthora nicotianae P1976</name>
    <dbReference type="NCBI Taxonomy" id="1317066"/>
    <lineage>
        <taxon>Eukaryota</taxon>
        <taxon>Sar</taxon>
        <taxon>Stramenopiles</taxon>
        <taxon>Oomycota</taxon>
        <taxon>Peronosporomycetes</taxon>
        <taxon>Peronosporales</taxon>
        <taxon>Peronosporaceae</taxon>
        <taxon>Phytophthora</taxon>
    </lineage>
</organism>
<feature type="domain" description="Cadherin" evidence="8">
    <location>
        <begin position="3037"/>
        <end position="3130"/>
    </location>
</feature>
<feature type="domain" description="Cadherin" evidence="8">
    <location>
        <begin position="3610"/>
        <end position="3710"/>
    </location>
</feature>
<dbReference type="GO" id="GO:0016477">
    <property type="term" value="P:cell migration"/>
    <property type="evidence" value="ECO:0007669"/>
    <property type="project" value="TreeGrafter"/>
</dbReference>
<dbReference type="PROSITE" id="PS50268">
    <property type="entry name" value="CADHERIN_2"/>
    <property type="match status" value="26"/>
</dbReference>
<feature type="domain" description="WSC" evidence="9">
    <location>
        <begin position="1876"/>
        <end position="1967"/>
    </location>
</feature>
<evidence type="ECO:0000259" key="8">
    <source>
        <dbReference type="PROSITE" id="PS50268"/>
    </source>
</evidence>
<feature type="domain" description="Cadherin" evidence="8">
    <location>
        <begin position="158"/>
        <end position="255"/>
    </location>
</feature>
<dbReference type="PANTHER" id="PTHR24027">
    <property type="entry name" value="CADHERIN-23"/>
    <property type="match status" value="1"/>
</dbReference>
<name>A0A081ABB9_PHYNI</name>
<comment type="caution">
    <text evidence="10">The sequence shown here is derived from an EMBL/GenBank/DDBJ whole genome shotgun (WGS) entry which is preliminary data.</text>
</comment>
<accession>A0A081ABB9</accession>
<keyword evidence="3" id="KW-0732">Signal</keyword>
<protein>
    <submittedName>
        <fullName evidence="10">Uncharacterized protein</fullName>
    </submittedName>
</protein>
<feature type="domain" description="Cadherin" evidence="8">
    <location>
        <begin position="2010"/>
        <end position="2111"/>
    </location>
</feature>
<proteinExistence type="predicted"/>
<evidence type="ECO:0000256" key="5">
    <source>
        <dbReference type="ARBA" id="ARBA00022837"/>
    </source>
</evidence>
<dbReference type="SUPFAM" id="SSF49899">
    <property type="entry name" value="Concanavalin A-like lectins/glucanases"/>
    <property type="match status" value="1"/>
</dbReference>
<gene>
    <name evidence="10" type="ORF">F444_08391</name>
</gene>
<reference evidence="10 11" key="1">
    <citation type="submission" date="2013-11" db="EMBL/GenBank/DDBJ databases">
        <title>The Genome Sequence of Phytophthora parasitica P1976.</title>
        <authorList>
            <consortium name="The Broad Institute Genomics Platform"/>
            <person name="Russ C."/>
            <person name="Tyler B."/>
            <person name="Panabieres F."/>
            <person name="Shan W."/>
            <person name="Tripathy S."/>
            <person name="Grunwald N."/>
            <person name="Machado M."/>
            <person name="Johnson C.S."/>
            <person name="Walker B."/>
            <person name="Young S."/>
            <person name="Zeng Q."/>
            <person name="Gargeya S."/>
            <person name="Fitzgerald M."/>
            <person name="Haas B."/>
            <person name="Abouelleil A."/>
            <person name="Allen A.W."/>
            <person name="Alvarado L."/>
            <person name="Arachchi H.M."/>
            <person name="Berlin A.M."/>
            <person name="Chapman S.B."/>
            <person name="Gainer-Dewar J."/>
            <person name="Goldberg J."/>
            <person name="Griggs A."/>
            <person name="Gujja S."/>
            <person name="Hansen M."/>
            <person name="Howarth C."/>
            <person name="Imamovic A."/>
            <person name="Ireland A."/>
            <person name="Larimer J."/>
            <person name="McCowan C."/>
            <person name="Murphy C."/>
            <person name="Pearson M."/>
            <person name="Poon T.W."/>
            <person name="Priest M."/>
            <person name="Roberts A."/>
            <person name="Saif S."/>
            <person name="Shea T."/>
            <person name="Sisk P."/>
            <person name="Sykes S."/>
            <person name="Wortman J."/>
            <person name="Nusbaum C."/>
            <person name="Birren B."/>
        </authorList>
    </citation>
    <scope>NUCLEOTIDE SEQUENCE [LARGE SCALE GENOMIC DNA]</scope>
    <source>
        <strain evidence="10 11">P1976</strain>
    </source>
</reference>
<evidence type="ECO:0000313" key="10">
    <source>
        <dbReference type="EMBL" id="ETO76180.1"/>
    </source>
</evidence>
<dbReference type="Pfam" id="PF00028">
    <property type="entry name" value="Cadherin"/>
    <property type="match status" value="13"/>
</dbReference>
<keyword evidence="5" id="KW-0106">Calcium</keyword>
<keyword evidence="7" id="KW-0472">Membrane</keyword>